<dbReference type="AlphaFoldDB" id="A0A934N8H7"/>
<dbReference type="InterPro" id="IPR025157">
    <property type="entry name" value="Hemagglutinin_rpt"/>
</dbReference>
<accession>A0A934N8H7</accession>
<reference evidence="1" key="1">
    <citation type="submission" date="2020-12" db="EMBL/GenBank/DDBJ databases">
        <title>Marinomonas arctica sp. nov., a psychrotolerant bacterium isolated from the Arctic.</title>
        <authorList>
            <person name="Zhang Y."/>
        </authorList>
    </citation>
    <scope>NUCLEOTIDE SEQUENCE</scope>
    <source>
        <strain evidence="1">C1424</strain>
    </source>
</reference>
<feature type="non-terminal residue" evidence="1">
    <location>
        <position position="1"/>
    </location>
</feature>
<keyword evidence="2" id="KW-1185">Reference proteome</keyword>
<proteinExistence type="predicted"/>
<dbReference type="RefSeq" id="WP_199470491.1">
    <property type="nucleotide sequence ID" value="NZ_JAEMNX010000085.1"/>
</dbReference>
<feature type="non-terminal residue" evidence="1">
    <location>
        <position position="181"/>
    </location>
</feature>
<name>A0A934N8H7_9GAMM</name>
<dbReference type="GO" id="GO:0003824">
    <property type="term" value="F:catalytic activity"/>
    <property type="evidence" value="ECO:0007669"/>
    <property type="project" value="UniProtKB-ARBA"/>
</dbReference>
<evidence type="ECO:0000313" key="1">
    <source>
        <dbReference type="EMBL" id="MBJ7540101.1"/>
    </source>
</evidence>
<dbReference type="Proteomes" id="UP000628710">
    <property type="component" value="Unassembled WGS sequence"/>
</dbReference>
<evidence type="ECO:0000313" key="2">
    <source>
        <dbReference type="Proteomes" id="UP000628710"/>
    </source>
</evidence>
<dbReference type="Pfam" id="PF13332">
    <property type="entry name" value="Fil_haemagg_2"/>
    <property type="match status" value="2"/>
</dbReference>
<gene>
    <name evidence="1" type="ORF">I8J31_20760</name>
</gene>
<organism evidence="1 2">
    <name type="scientific">Marinomonas transparens</name>
    <dbReference type="NCBI Taxonomy" id="2795388"/>
    <lineage>
        <taxon>Bacteria</taxon>
        <taxon>Pseudomonadati</taxon>
        <taxon>Pseudomonadota</taxon>
        <taxon>Gammaproteobacteria</taxon>
        <taxon>Oceanospirillales</taxon>
        <taxon>Oceanospirillaceae</taxon>
        <taxon>Marinomonas</taxon>
    </lineage>
</organism>
<comment type="caution">
    <text evidence="1">The sequence shown here is derived from an EMBL/GenBank/DDBJ whole genome shotgun (WGS) entry which is preliminary data.</text>
</comment>
<protein>
    <submittedName>
        <fullName evidence="1">Hemagglutinin repeat-containing protein</fullName>
    </submittedName>
</protein>
<sequence>TSEGGQINASGNLALAANNIDLLVVTDSQDSYSFVGGGGNSTEKRDHNETLTGTTLNAGGALTLVSQQDIFSQGSTLSGGEGIGLAAGGDVLLVSAVANNSSFEEVKTKKKSTFGSKRKTVTTTSESTINQGTSLASGGDVQILSGSDILLAGSTVNADGNIALQAEDDIQLLSTVDQTSK</sequence>
<dbReference type="EMBL" id="JAEMNX010000085">
    <property type="protein sequence ID" value="MBJ7540101.1"/>
    <property type="molecule type" value="Genomic_DNA"/>
</dbReference>